<dbReference type="InterPro" id="IPR017441">
    <property type="entry name" value="Protein_kinase_ATP_BS"/>
</dbReference>
<dbReference type="Gene3D" id="1.10.510.10">
    <property type="entry name" value="Transferase(Phosphotransferase) domain 1"/>
    <property type="match status" value="1"/>
</dbReference>
<dbReference type="Gene3D" id="3.30.200.20">
    <property type="entry name" value="Phosphorylase Kinase, domain 1"/>
    <property type="match status" value="1"/>
</dbReference>
<dbReference type="InterPro" id="IPR008271">
    <property type="entry name" value="Ser/Thr_kinase_AS"/>
</dbReference>
<dbReference type="FunFam" id="3.30.200.20:FF:000214">
    <property type="entry name" value="WAK1-OsWAK receptor-like cytoplasmic kinase (OsWAK-RLCK)"/>
    <property type="match status" value="1"/>
</dbReference>
<keyword evidence="4" id="KW-0723">Serine/threonine-protein kinase</keyword>
<evidence type="ECO:0000256" key="4">
    <source>
        <dbReference type="ARBA" id="ARBA00022527"/>
    </source>
</evidence>
<dbReference type="GO" id="GO:0005524">
    <property type="term" value="F:ATP binding"/>
    <property type="evidence" value="ECO:0007669"/>
    <property type="project" value="UniProtKB-UniRule"/>
</dbReference>
<dbReference type="SMART" id="SM00220">
    <property type="entry name" value="S_TKc"/>
    <property type="match status" value="1"/>
</dbReference>
<dbReference type="Pfam" id="PF14380">
    <property type="entry name" value="WAK_assoc"/>
    <property type="match status" value="1"/>
</dbReference>
<dbReference type="Pfam" id="PF07714">
    <property type="entry name" value="PK_Tyr_Ser-Thr"/>
    <property type="match status" value="1"/>
</dbReference>
<feature type="transmembrane region" description="Helical" evidence="19">
    <location>
        <begin position="350"/>
        <end position="370"/>
    </location>
</feature>
<feature type="binding site" evidence="18">
    <location>
        <position position="454"/>
    </location>
    <ligand>
        <name>ATP</name>
        <dbReference type="ChEBI" id="CHEBI:30616"/>
    </ligand>
</feature>
<dbReference type="PROSITE" id="PS00108">
    <property type="entry name" value="PROTEIN_KINASE_ST"/>
    <property type="match status" value="1"/>
</dbReference>
<evidence type="ECO:0000256" key="9">
    <source>
        <dbReference type="ARBA" id="ARBA00022741"/>
    </source>
</evidence>
<dbReference type="GO" id="GO:0005886">
    <property type="term" value="C:plasma membrane"/>
    <property type="evidence" value="ECO:0007669"/>
    <property type="project" value="UniProtKB-SubCell"/>
</dbReference>
<dbReference type="AlphaFoldDB" id="A0AAV9DMU3"/>
<comment type="catalytic activity">
    <reaction evidence="16">
        <text>L-threonyl-[protein] + ATP = O-phospho-L-threonyl-[protein] + ADP + H(+)</text>
        <dbReference type="Rhea" id="RHEA:46608"/>
        <dbReference type="Rhea" id="RHEA-COMP:11060"/>
        <dbReference type="Rhea" id="RHEA-COMP:11605"/>
        <dbReference type="ChEBI" id="CHEBI:15378"/>
        <dbReference type="ChEBI" id="CHEBI:30013"/>
        <dbReference type="ChEBI" id="CHEBI:30616"/>
        <dbReference type="ChEBI" id="CHEBI:61977"/>
        <dbReference type="ChEBI" id="CHEBI:456216"/>
        <dbReference type="EC" id="2.7.11.1"/>
    </reaction>
</comment>
<dbReference type="FunFam" id="1.10.510.10:FF:000161">
    <property type="entry name" value="Wall-associated receptor kinase-like 20"/>
    <property type="match status" value="1"/>
</dbReference>
<evidence type="ECO:0000256" key="10">
    <source>
        <dbReference type="ARBA" id="ARBA00022777"/>
    </source>
</evidence>
<keyword evidence="12 19" id="KW-1133">Transmembrane helix</keyword>
<dbReference type="GO" id="GO:0030247">
    <property type="term" value="F:polysaccharide binding"/>
    <property type="evidence" value="ECO:0007669"/>
    <property type="project" value="InterPro"/>
</dbReference>
<dbReference type="InterPro" id="IPR011009">
    <property type="entry name" value="Kinase-like_dom_sf"/>
</dbReference>
<evidence type="ECO:0000256" key="17">
    <source>
        <dbReference type="ARBA" id="ARBA00048679"/>
    </source>
</evidence>
<keyword evidence="11 18" id="KW-0067">ATP-binding</keyword>
<keyword evidence="10 21" id="KW-0418">Kinase</keyword>
<dbReference type="SUPFAM" id="SSF56112">
    <property type="entry name" value="Protein kinase-like (PK-like)"/>
    <property type="match status" value="1"/>
</dbReference>
<keyword evidence="13 19" id="KW-0472">Membrane</keyword>
<keyword evidence="15" id="KW-0325">Glycoprotein</keyword>
<evidence type="ECO:0000313" key="22">
    <source>
        <dbReference type="Proteomes" id="UP001180020"/>
    </source>
</evidence>
<proteinExistence type="predicted"/>
<dbReference type="Pfam" id="PF13947">
    <property type="entry name" value="GUB_WAK_bind"/>
    <property type="match status" value="1"/>
</dbReference>
<dbReference type="GO" id="GO:0004674">
    <property type="term" value="F:protein serine/threonine kinase activity"/>
    <property type="evidence" value="ECO:0007669"/>
    <property type="project" value="UniProtKB-KW"/>
</dbReference>
<dbReference type="InterPro" id="IPR025287">
    <property type="entry name" value="WAK_GUB"/>
</dbReference>
<evidence type="ECO:0000256" key="19">
    <source>
        <dbReference type="SAM" id="Phobius"/>
    </source>
</evidence>
<evidence type="ECO:0000256" key="13">
    <source>
        <dbReference type="ARBA" id="ARBA00023136"/>
    </source>
</evidence>
<reference evidence="21" key="2">
    <citation type="submission" date="2023-06" db="EMBL/GenBank/DDBJ databases">
        <authorList>
            <person name="Ma L."/>
            <person name="Liu K.-W."/>
            <person name="Li Z."/>
            <person name="Hsiao Y.-Y."/>
            <person name="Qi Y."/>
            <person name="Fu T."/>
            <person name="Tang G."/>
            <person name="Zhang D."/>
            <person name="Sun W.-H."/>
            <person name="Liu D.-K."/>
            <person name="Li Y."/>
            <person name="Chen G.-Z."/>
            <person name="Liu X.-D."/>
            <person name="Liao X.-Y."/>
            <person name="Jiang Y.-T."/>
            <person name="Yu X."/>
            <person name="Hao Y."/>
            <person name="Huang J."/>
            <person name="Zhao X.-W."/>
            <person name="Ke S."/>
            <person name="Chen Y.-Y."/>
            <person name="Wu W.-L."/>
            <person name="Hsu J.-L."/>
            <person name="Lin Y.-F."/>
            <person name="Huang M.-D."/>
            <person name="Li C.-Y."/>
            <person name="Huang L."/>
            <person name="Wang Z.-W."/>
            <person name="Zhao X."/>
            <person name="Zhong W.-Y."/>
            <person name="Peng D.-H."/>
            <person name="Ahmad S."/>
            <person name="Lan S."/>
            <person name="Zhang J.-S."/>
            <person name="Tsai W.-C."/>
            <person name="Van De Peer Y."/>
            <person name="Liu Z.-J."/>
        </authorList>
    </citation>
    <scope>NUCLEOTIDE SEQUENCE</scope>
    <source>
        <strain evidence="21">CP</strain>
        <tissue evidence="21">Leaves</tissue>
    </source>
</reference>
<evidence type="ECO:0000256" key="1">
    <source>
        <dbReference type="ARBA" id="ARBA00004251"/>
    </source>
</evidence>
<dbReference type="PANTHER" id="PTHR46008">
    <property type="entry name" value="LEAF RUST 10 DISEASE-RESISTANCE LOCUS RECEPTOR-LIKE PROTEIN KINASE-LIKE 1.4"/>
    <property type="match status" value="1"/>
</dbReference>
<organism evidence="21 22">
    <name type="scientific">Acorus calamus</name>
    <name type="common">Sweet flag</name>
    <dbReference type="NCBI Taxonomy" id="4465"/>
    <lineage>
        <taxon>Eukaryota</taxon>
        <taxon>Viridiplantae</taxon>
        <taxon>Streptophyta</taxon>
        <taxon>Embryophyta</taxon>
        <taxon>Tracheophyta</taxon>
        <taxon>Spermatophyta</taxon>
        <taxon>Magnoliopsida</taxon>
        <taxon>Liliopsida</taxon>
        <taxon>Acoraceae</taxon>
        <taxon>Acorus</taxon>
    </lineage>
</organism>
<dbReference type="CDD" id="cd14066">
    <property type="entry name" value="STKc_IRAK"/>
    <property type="match status" value="1"/>
</dbReference>
<keyword evidence="6" id="KW-0808">Transferase</keyword>
<keyword evidence="14" id="KW-0675">Receptor</keyword>
<gene>
    <name evidence="21" type="ORF">QJS10_CPB12g00582</name>
</gene>
<feature type="domain" description="Protein kinase" evidence="20">
    <location>
        <begin position="426"/>
        <end position="707"/>
    </location>
</feature>
<evidence type="ECO:0000313" key="21">
    <source>
        <dbReference type="EMBL" id="KAK1302390.1"/>
    </source>
</evidence>
<evidence type="ECO:0000256" key="18">
    <source>
        <dbReference type="PROSITE-ProRule" id="PRU10141"/>
    </source>
</evidence>
<comment type="catalytic activity">
    <reaction evidence="17">
        <text>L-seryl-[protein] + ATP = O-phospho-L-seryl-[protein] + ADP + H(+)</text>
        <dbReference type="Rhea" id="RHEA:17989"/>
        <dbReference type="Rhea" id="RHEA-COMP:9863"/>
        <dbReference type="Rhea" id="RHEA-COMP:11604"/>
        <dbReference type="ChEBI" id="CHEBI:15378"/>
        <dbReference type="ChEBI" id="CHEBI:29999"/>
        <dbReference type="ChEBI" id="CHEBI:30616"/>
        <dbReference type="ChEBI" id="CHEBI:83421"/>
        <dbReference type="ChEBI" id="CHEBI:456216"/>
        <dbReference type="EC" id="2.7.11.1"/>
    </reaction>
</comment>
<evidence type="ECO:0000256" key="15">
    <source>
        <dbReference type="ARBA" id="ARBA00023180"/>
    </source>
</evidence>
<evidence type="ECO:0000256" key="3">
    <source>
        <dbReference type="ARBA" id="ARBA00022475"/>
    </source>
</evidence>
<dbReference type="PROSITE" id="PS00107">
    <property type="entry name" value="PROTEIN_KINASE_ATP"/>
    <property type="match status" value="1"/>
</dbReference>
<evidence type="ECO:0000259" key="20">
    <source>
        <dbReference type="PROSITE" id="PS50011"/>
    </source>
</evidence>
<keyword evidence="5" id="KW-0597">Phosphoprotein</keyword>
<feature type="transmembrane region" description="Helical" evidence="19">
    <location>
        <begin position="64"/>
        <end position="97"/>
    </location>
</feature>
<name>A0AAV9DMU3_ACOCL</name>
<dbReference type="EC" id="2.7.11.1" evidence="2"/>
<evidence type="ECO:0000256" key="6">
    <source>
        <dbReference type="ARBA" id="ARBA00022679"/>
    </source>
</evidence>
<evidence type="ECO:0000256" key="2">
    <source>
        <dbReference type="ARBA" id="ARBA00012513"/>
    </source>
</evidence>
<comment type="caution">
    <text evidence="21">The sequence shown here is derived from an EMBL/GenBank/DDBJ whole genome shotgun (WGS) entry which is preliminary data.</text>
</comment>
<reference evidence="21" key="1">
    <citation type="journal article" date="2023" name="Nat. Commun.">
        <title>Diploid and tetraploid genomes of Acorus and the evolution of monocots.</title>
        <authorList>
            <person name="Ma L."/>
            <person name="Liu K.W."/>
            <person name="Li Z."/>
            <person name="Hsiao Y.Y."/>
            <person name="Qi Y."/>
            <person name="Fu T."/>
            <person name="Tang G.D."/>
            <person name="Zhang D."/>
            <person name="Sun W.H."/>
            <person name="Liu D.K."/>
            <person name="Li Y."/>
            <person name="Chen G.Z."/>
            <person name="Liu X.D."/>
            <person name="Liao X.Y."/>
            <person name="Jiang Y.T."/>
            <person name="Yu X."/>
            <person name="Hao Y."/>
            <person name="Huang J."/>
            <person name="Zhao X.W."/>
            <person name="Ke S."/>
            <person name="Chen Y.Y."/>
            <person name="Wu W.L."/>
            <person name="Hsu J.L."/>
            <person name="Lin Y.F."/>
            <person name="Huang M.D."/>
            <person name="Li C.Y."/>
            <person name="Huang L."/>
            <person name="Wang Z.W."/>
            <person name="Zhao X."/>
            <person name="Zhong W.Y."/>
            <person name="Peng D.H."/>
            <person name="Ahmad S."/>
            <person name="Lan S."/>
            <person name="Zhang J.S."/>
            <person name="Tsai W.C."/>
            <person name="Van de Peer Y."/>
            <person name="Liu Z.J."/>
        </authorList>
    </citation>
    <scope>NUCLEOTIDE SEQUENCE</scope>
    <source>
        <strain evidence="21">CP</strain>
    </source>
</reference>
<dbReference type="InterPro" id="IPR001245">
    <property type="entry name" value="Ser-Thr/Tyr_kinase_cat_dom"/>
</dbReference>
<evidence type="ECO:0000256" key="8">
    <source>
        <dbReference type="ARBA" id="ARBA00022729"/>
    </source>
</evidence>
<dbReference type="InterPro" id="IPR000719">
    <property type="entry name" value="Prot_kinase_dom"/>
</dbReference>
<accession>A0AAV9DMU3</accession>
<dbReference type="PROSITE" id="PS50011">
    <property type="entry name" value="PROTEIN_KINASE_DOM"/>
    <property type="match status" value="1"/>
</dbReference>
<sequence>MSFYYIYKKNYKIFFPIQSNATRTISYTNYYTHLDFPKTNTFPNIQTTTFKPQPSSPNYQYPFLSLWALVLCAMTVSPPMALLSIPISTTLIFFFFFTSSITHTQSASNHTCPSYPNCGDIQIHYPYWLNSSTTTTTSTTTNTSYCGYPGFGLTCNQSSNIKFPILHLPNVDYYAIAIDYHAYTVTLIDIDVYHKQCPRANHNFTFDHSRNFFQYSPNDLNLTFLFNCSNPFSDFLQPTTPLYCLQKSYVFPEDVFSKGIGWHSYCSEAVMLPALRDYVNVSDLPNNFGEVLNNGFELNWYHASDCGACEESGGSCFYDNKQGNYAGCLCGDVFQAHKCTGKGLSTAIKALIGVSSVVGVSLFALVIFLFCHYKKRKSLPTNTSNLLFSRSISSDPSSKTDPELGSALYPAHIFSYSELQEATNNFNASQELGDGGFGTVYKGKLRDGRTVAVKRLYENNYKRVEQFMNEVAILNRLRHTNLVSLYGCTSRHSRELLLVYEYVPNGTVADHLHGDHPAHKKPLTWPVRMSIAIETAEALKYLHMIEPPIIHRDVKTNNILLDSNFHVKVADFGLSRLFPMDATHVSTAPQGTPGYVDPEYYQCYQLTDKSDVYSFGVVLVELISSMPAVDITRRPREINLASMAISKIHSNSLHELVDPNLGFDSDCEVKRMVTAVGELAFRCLQAEKEMRPCMDEVLEALKGIASFGGGEETDVVTPIDDDVRLLKNYNQPLGSPVSVADHHWESRSTTPNTSG</sequence>
<dbReference type="InterPro" id="IPR032872">
    <property type="entry name" value="WAK_assoc_C"/>
</dbReference>
<protein>
    <recommendedName>
        <fullName evidence="2">non-specific serine/threonine protein kinase</fullName>
        <ecNumber evidence="2">2.7.11.1</ecNumber>
    </recommendedName>
</protein>
<evidence type="ECO:0000256" key="7">
    <source>
        <dbReference type="ARBA" id="ARBA00022692"/>
    </source>
</evidence>
<evidence type="ECO:0000256" key="5">
    <source>
        <dbReference type="ARBA" id="ARBA00022553"/>
    </source>
</evidence>
<comment type="subcellular location">
    <subcellularLocation>
        <location evidence="1">Cell membrane</location>
        <topology evidence="1">Single-pass type I membrane protein</topology>
    </subcellularLocation>
</comment>
<keyword evidence="9 18" id="KW-0547">Nucleotide-binding</keyword>
<keyword evidence="7 19" id="KW-0812">Transmembrane</keyword>
<keyword evidence="8" id="KW-0732">Signal</keyword>
<keyword evidence="3" id="KW-1003">Cell membrane</keyword>
<dbReference type="PANTHER" id="PTHR46008:SF2">
    <property type="entry name" value="LEAF RUST 10 DISEASE-RESISTANCE LOCUS RECEPTOR-LIKE PROTEIN KINASE-LIKE 1.4"/>
    <property type="match status" value="1"/>
</dbReference>
<evidence type="ECO:0000256" key="12">
    <source>
        <dbReference type="ARBA" id="ARBA00022989"/>
    </source>
</evidence>
<dbReference type="Proteomes" id="UP001180020">
    <property type="component" value="Unassembled WGS sequence"/>
</dbReference>
<evidence type="ECO:0000256" key="14">
    <source>
        <dbReference type="ARBA" id="ARBA00023170"/>
    </source>
</evidence>
<keyword evidence="22" id="KW-1185">Reference proteome</keyword>
<dbReference type="EMBL" id="JAUJYO010000012">
    <property type="protein sequence ID" value="KAK1302390.1"/>
    <property type="molecule type" value="Genomic_DNA"/>
</dbReference>
<evidence type="ECO:0000256" key="16">
    <source>
        <dbReference type="ARBA" id="ARBA00047899"/>
    </source>
</evidence>
<evidence type="ECO:0000256" key="11">
    <source>
        <dbReference type="ARBA" id="ARBA00022840"/>
    </source>
</evidence>